<organism evidence="7 8">
    <name type="scientific">Coniochaeta hoffmannii</name>
    <dbReference type="NCBI Taxonomy" id="91930"/>
    <lineage>
        <taxon>Eukaryota</taxon>
        <taxon>Fungi</taxon>
        <taxon>Dikarya</taxon>
        <taxon>Ascomycota</taxon>
        <taxon>Pezizomycotina</taxon>
        <taxon>Sordariomycetes</taxon>
        <taxon>Sordariomycetidae</taxon>
        <taxon>Coniochaetales</taxon>
        <taxon>Coniochaetaceae</taxon>
        <taxon>Coniochaeta</taxon>
    </lineage>
</organism>
<keyword evidence="3 5" id="KW-1133">Transmembrane helix</keyword>
<dbReference type="AlphaFoldDB" id="A0AA38SHV4"/>
<evidence type="ECO:0000256" key="5">
    <source>
        <dbReference type="SAM" id="Phobius"/>
    </source>
</evidence>
<dbReference type="InterPro" id="IPR020846">
    <property type="entry name" value="MFS_dom"/>
</dbReference>
<dbReference type="GO" id="GO:0005886">
    <property type="term" value="C:plasma membrane"/>
    <property type="evidence" value="ECO:0007669"/>
    <property type="project" value="TreeGrafter"/>
</dbReference>
<proteinExistence type="predicted"/>
<keyword evidence="8" id="KW-1185">Reference proteome</keyword>
<feature type="transmembrane region" description="Helical" evidence="5">
    <location>
        <begin position="482"/>
        <end position="502"/>
    </location>
</feature>
<dbReference type="InterPro" id="IPR036259">
    <property type="entry name" value="MFS_trans_sf"/>
</dbReference>
<feature type="transmembrane region" description="Helical" evidence="5">
    <location>
        <begin position="378"/>
        <end position="400"/>
    </location>
</feature>
<keyword evidence="2 5" id="KW-0812">Transmembrane</keyword>
<dbReference type="Gene3D" id="1.20.1250.20">
    <property type="entry name" value="MFS general substrate transporter like domains"/>
    <property type="match status" value="1"/>
</dbReference>
<feature type="domain" description="Major facilitator superfamily (MFS) profile" evidence="6">
    <location>
        <begin position="71"/>
        <end position="552"/>
    </location>
</feature>
<evidence type="ECO:0000256" key="1">
    <source>
        <dbReference type="ARBA" id="ARBA00004141"/>
    </source>
</evidence>
<protein>
    <submittedName>
        <fullName evidence="7">MFS general substrate transporter</fullName>
    </submittedName>
</protein>
<dbReference type="Pfam" id="PF07690">
    <property type="entry name" value="MFS_1"/>
    <property type="match status" value="1"/>
</dbReference>
<evidence type="ECO:0000259" key="6">
    <source>
        <dbReference type="PROSITE" id="PS50850"/>
    </source>
</evidence>
<evidence type="ECO:0000256" key="4">
    <source>
        <dbReference type="ARBA" id="ARBA00023136"/>
    </source>
</evidence>
<reference evidence="7" key="1">
    <citation type="submission" date="2022-07" db="EMBL/GenBank/DDBJ databases">
        <title>Fungi with potential for degradation of polypropylene.</title>
        <authorList>
            <person name="Gostincar C."/>
        </authorList>
    </citation>
    <scope>NUCLEOTIDE SEQUENCE</scope>
    <source>
        <strain evidence="7">EXF-13287</strain>
    </source>
</reference>
<gene>
    <name evidence="7" type="ORF">NKR19_g1713</name>
</gene>
<dbReference type="Proteomes" id="UP001174691">
    <property type="component" value="Unassembled WGS sequence"/>
</dbReference>
<feature type="transmembrane region" description="Helical" evidence="5">
    <location>
        <begin position="226"/>
        <end position="247"/>
    </location>
</feature>
<feature type="transmembrane region" description="Helical" evidence="5">
    <location>
        <begin position="167"/>
        <end position="190"/>
    </location>
</feature>
<dbReference type="InterPro" id="IPR011701">
    <property type="entry name" value="MFS"/>
</dbReference>
<accession>A0AA38SHV4</accession>
<evidence type="ECO:0000313" key="8">
    <source>
        <dbReference type="Proteomes" id="UP001174691"/>
    </source>
</evidence>
<evidence type="ECO:0000313" key="7">
    <source>
        <dbReference type="EMBL" id="KAJ9161967.1"/>
    </source>
</evidence>
<feature type="transmembrane region" description="Helical" evidence="5">
    <location>
        <begin position="340"/>
        <end position="366"/>
    </location>
</feature>
<feature type="transmembrane region" description="Helical" evidence="5">
    <location>
        <begin position="70"/>
        <end position="90"/>
    </location>
</feature>
<feature type="transmembrane region" description="Helical" evidence="5">
    <location>
        <begin position="421"/>
        <end position="442"/>
    </location>
</feature>
<name>A0AA38SHV4_9PEZI</name>
<feature type="transmembrane region" description="Helical" evidence="5">
    <location>
        <begin position="110"/>
        <end position="130"/>
    </location>
</feature>
<evidence type="ECO:0000256" key="2">
    <source>
        <dbReference type="ARBA" id="ARBA00022692"/>
    </source>
</evidence>
<feature type="transmembrane region" description="Helical" evidence="5">
    <location>
        <begin position="448"/>
        <end position="470"/>
    </location>
</feature>
<sequence>MPFGILDDKSGLSHVPGTALLEQEESSDGAVHYLEHLKKVHRGGEVIILVPQPSDDPNDPLNWSRWTRDLIFLFYAYCAILCIGGIGPILSSLALDLIMEFNITFTDVSLLTGYSLCATGASGLFISAVSHKYGKRIPLLFSMTCAFVGTMWGGFAKSHHSLLGARILQGFSVSMFESVFFAQVGDLYFVHERGVRVGIVTTCIAGISNLPPVLAGKIATDLGWRWVFWMMSIFLGIGLVGAVLFGWETAYNRNPVYNTDVASEDVLDALDAKRAVTTHVEGTDGAETKLETIQTRDTTASASVPKKSYVARLRPYSTTYTDKALWKLVFDPILVLYNPAVIWAICLMAFPTLWIVAINLLIAQIFAAPPYLLTTAQLGYMSAGVVVGGTLGSLVAGSISDPIITFLSRRNKGVYEPEFRLFLIIPALVLSAIAYFLFGALIEQGKSAVAMAALWGLAGASMQFGMQAVGTYCVDAYRTSSVEIFISTMVVKNFLFYGFSYFLNNWVAEWGAKRMFYCISGIQIGLCLTTVPLYIYGKKLRAWWHKPSAGRL</sequence>
<dbReference type="PANTHER" id="PTHR23502:SF29">
    <property type="entry name" value="TRANSPORTER, PUTATIVE (AFU_ORTHOLOGUE AFUA_6G06680)-RELATED"/>
    <property type="match status" value="1"/>
</dbReference>
<dbReference type="GO" id="GO:0022857">
    <property type="term" value="F:transmembrane transporter activity"/>
    <property type="evidence" value="ECO:0007669"/>
    <property type="project" value="InterPro"/>
</dbReference>
<comment type="subcellular location">
    <subcellularLocation>
        <location evidence="1">Membrane</location>
        <topology evidence="1">Multi-pass membrane protein</topology>
    </subcellularLocation>
</comment>
<feature type="transmembrane region" description="Helical" evidence="5">
    <location>
        <begin position="137"/>
        <end position="155"/>
    </location>
</feature>
<keyword evidence="4 5" id="KW-0472">Membrane</keyword>
<dbReference type="EMBL" id="JANBVN010000016">
    <property type="protein sequence ID" value="KAJ9161967.1"/>
    <property type="molecule type" value="Genomic_DNA"/>
</dbReference>
<dbReference type="PANTHER" id="PTHR23502">
    <property type="entry name" value="MAJOR FACILITATOR SUPERFAMILY"/>
    <property type="match status" value="1"/>
</dbReference>
<dbReference type="PROSITE" id="PS50850">
    <property type="entry name" value="MFS"/>
    <property type="match status" value="1"/>
</dbReference>
<comment type="caution">
    <text evidence="7">The sequence shown here is derived from an EMBL/GenBank/DDBJ whole genome shotgun (WGS) entry which is preliminary data.</text>
</comment>
<feature type="transmembrane region" description="Helical" evidence="5">
    <location>
        <begin position="514"/>
        <end position="536"/>
    </location>
</feature>
<evidence type="ECO:0000256" key="3">
    <source>
        <dbReference type="ARBA" id="ARBA00022989"/>
    </source>
</evidence>
<dbReference type="SUPFAM" id="SSF103473">
    <property type="entry name" value="MFS general substrate transporter"/>
    <property type="match status" value="1"/>
</dbReference>
<feature type="transmembrane region" description="Helical" evidence="5">
    <location>
        <begin position="197"/>
        <end position="214"/>
    </location>
</feature>